<proteinExistence type="predicted"/>
<evidence type="ECO:0000313" key="1">
    <source>
        <dbReference type="EMBL" id="CAG8486342.1"/>
    </source>
</evidence>
<name>A0ACA9KRJ4_9GLOM</name>
<comment type="caution">
    <text evidence="1">The sequence shown here is derived from an EMBL/GenBank/DDBJ whole genome shotgun (WGS) entry which is preliminary data.</text>
</comment>
<feature type="non-terminal residue" evidence="1">
    <location>
        <position position="1"/>
    </location>
</feature>
<evidence type="ECO:0000313" key="2">
    <source>
        <dbReference type="Proteomes" id="UP000789860"/>
    </source>
</evidence>
<accession>A0ACA9KRJ4</accession>
<dbReference type="EMBL" id="CAJVPM010002431">
    <property type="protein sequence ID" value="CAG8486342.1"/>
    <property type="molecule type" value="Genomic_DNA"/>
</dbReference>
<reference evidence="1" key="1">
    <citation type="submission" date="2021-06" db="EMBL/GenBank/DDBJ databases">
        <authorList>
            <person name="Kallberg Y."/>
            <person name="Tangrot J."/>
            <person name="Rosling A."/>
        </authorList>
    </citation>
    <scope>NUCLEOTIDE SEQUENCE</scope>
    <source>
        <strain evidence="1">AU212A</strain>
    </source>
</reference>
<gene>
    <name evidence="1" type="ORF">SCALOS_LOCUS2648</name>
</gene>
<keyword evidence="2" id="KW-1185">Reference proteome</keyword>
<organism evidence="1 2">
    <name type="scientific">Scutellospora calospora</name>
    <dbReference type="NCBI Taxonomy" id="85575"/>
    <lineage>
        <taxon>Eukaryota</taxon>
        <taxon>Fungi</taxon>
        <taxon>Fungi incertae sedis</taxon>
        <taxon>Mucoromycota</taxon>
        <taxon>Glomeromycotina</taxon>
        <taxon>Glomeromycetes</taxon>
        <taxon>Diversisporales</taxon>
        <taxon>Gigasporaceae</taxon>
        <taxon>Scutellospora</taxon>
    </lineage>
</organism>
<sequence length="655" mass="75398">TCADVLSLIPNCIPFLNSFALASSSNAEKYYRELKGFTEKVIELVEEPYSKFINIGLPKLCFSLQLLGSAKKEHIKRPAISSINKGFKNFDNYLLAEEEFKPIDNNDALVKGANLAIAEYRWLQIRRIEKGFINFQVQSVKEYPIYDIKYDKDQLYGYIQKNRYFVLKESINVKEMEDALDVFSDFLNEEPSTTLIHSAVSYRKTLSNESEAKLKELEKFNFRIESILRLGFQRGYSCIAILDKANATMRQMASRVYTQESANAICNLLNIATHVVAIDAFANNSTLAFLKFYQGENDHVIDNKYQLRKRKIVKFLYNPNKGLEGIRRGFKILQEDEKQRQDNFANIDTTWSTLDCVIYTSTVEASIFFEISSYFDTIIGITNITTPVHIEAFAQILIASTEAILELILVEDTEKINRNKISHTIKNTEKKIKGADAESIANASDIKNLKIKEEMQWEDSRESIDPSSVDLHKFYLASKDVLLLFSFKTRAKRIPDLNTTIKFINAILSNWCGYTIRSSTTHVGSRTNRVWKKTYWIYRKPYGGDSFVTQEEITAIKDLFDSIPITNNITSECTKHEVSDLSNNKIDEKDLFLEMLAQYDAEHRKNSSQDICYVDITTFEANTYKKEIFDSLISLSSEFLIKSESDIDMLIFYLQ</sequence>
<dbReference type="Proteomes" id="UP000789860">
    <property type="component" value="Unassembled WGS sequence"/>
</dbReference>
<protein>
    <submittedName>
        <fullName evidence="1">1410_t:CDS:1</fullName>
    </submittedName>
</protein>